<keyword evidence="5" id="KW-0053">Apoptosis</keyword>
<dbReference type="Ensembl" id="ENSECRT00000025168.1">
    <property type="protein sequence ID" value="ENSECRP00000024631.1"/>
    <property type="gene ID" value="ENSECRG00000016691.1"/>
</dbReference>
<evidence type="ECO:0000256" key="4">
    <source>
        <dbReference type="ARBA" id="ARBA00022490"/>
    </source>
</evidence>
<evidence type="ECO:0000256" key="6">
    <source>
        <dbReference type="ARBA" id="ARBA00023128"/>
    </source>
</evidence>
<dbReference type="GO" id="GO:0005739">
    <property type="term" value="C:mitochondrion"/>
    <property type="evidence" value="ECO:0007669"/>
    <property type="project" value="UniProtKB-SubCell"/>
</dbReference>
<dbReference type="GO" id="GO:0071889">
    <property type="term" value="F:14-3-3 protein binding"/>
    <property type="evidence" value="ECO:0007669"/>
    <property type="project" value="TreeGrafter"/>
</dbReference>
<dbReference type="GeneID" id="114647035"/>
<dbReference type="OrthoDB" id="10018535at2759"/>
<sequence>MPALYLNLTPDNSPPSSPVSDDSTKRLSWGKLVQRLTDFSATNGLQSDTNSFTHSETHSLDQDSLSDSDFFSDPLEESLCSHVVAVIERTLTEAKDSALGCSKLLIPDHLMEHIGQELLHLAASEPCGLRGALIDLYVEHANVCQTVEQISVDPDLVPTFQLTLVLRVESGGLWPRIQDLFTPKSFTAPGLKHALRLSTGFRVIKRKLYSSEELLIEEC</sequence>
<feature type="region of interest" description="Disordered" evidence="8">
    <location>
        <begin position="1"/>
        <end position="25"/>
    </location>
</feature>
<dbReference type="CTD" id="54541"/>
<dbReference type="Pfam" id="PF07809">
    <property type="entry name" value="RTP801_C"/>
    <property type="match status" value="1"/>
</dbReference>
<gene>
    <name evidence="9" type="primary">DDIT4</name>
    <name evidence="9" type="synonym">ddit4</name>
</gene>
<reference evidence="9" key="2">
    <citation type="submission" date="2025-08" db="UniProtKB">
        <authorList>
            <consortium name="Ensembl"/>
        </authorList>
    </citation>
    <scope>IDENTIFICATION</scope>
</reference>
<dbReference type="PANTHER" id="PTHR12478">
    <property type="entry name" value="DNA-DAMAGE-INDUCIBLE TRANSCRIPT 4 PROTEIN DDIT4"/>
    <property type="match status" value="1"/>
</dbReference>
<dbReference type="InterPro" id="IPR038281">
    <property type="entry name" value="RTP801-like_C_sf"/>
</dbReference>
<evidence type="ECO:0000313" key="10">
    <source>
        <dbReference type="Proteomes" id="UP000694620"/>
    </source>
</evidence>
<dbReference type="GO" id="GO:0032007">
    <property type="term" value="P:negative regulation of TOR signaling"/>
    <property type="evidence" value="ECO:0007669"/>
    <property type="project" value="TreeGrafter"/>
</dbReference>
<dbReference type="AlphaFoldDB" id="A0A8C4SZP2"/>
<proteinExistence type="inferred from homology"/>
<keyword evidence="6" id="KW-0496">Mitochondrion</keyword>
<keyword evidence="4" id="KW-0963">Cytoplasm</keyword>
<dbReference type="GeneTree" id="ENSGT00530000063652"/>
<reference evidence="9" key="3">
    <citation type="submission" date="2025-09" db="UniProtKB">
        <authorList>
            <consortium name="Ensembl"/>
        </authorList>
    </citation>
    <scope>IDENTIFICATION</scope>
</reference>
<dbReference type="GO" id="GO:0006915">
    <property type="term" value="P:apoptotic process"/>
    <property type="evidence" value="ECO:0007669"/>
    <property type="project" value="UniProtKB-KW"/>
</dbReference>
<evidence type="ECO:0000256" key="8">
    <source>
        <dbReference type="SAM" id="MobiDB-lite"/>
    </source>
</evidence>
<dbReference type="GO" id="GO:0001666">
    <property type="term" value="P:response to hypoxia"/>
    <property type="evidence" value="ECO:0007669"/>
    <property type="project" value="TreeGrafter"/>
</dbReference>
<dbReference type="InterPro" id="IPR012918">
    <property type="entry name" value="RTP801-like"/>
</dbReference>
<dbReference type="PANTHER" id="PTHR12478:SF7">
    <property type="entry name" value="DNA DAMAGE-INDUCIBLE TRANSCRIPT 4 PROTEIN"/>
    <property type="match status" value="1"/>
</dbReference>
<evidence type="ECO:0000256" key="7">
    <source>
        <dbReference type="ARBA" id="ARBA00040168"/>
    </source>
</evidence>
<dbReference type="RefSeq" id="XP_028651347.1">
    <property type="nucleotide sequence ID" value="XM_028795514.2"/>
</dbReference>
<evidence type="ECO:0000256" key="5">
    <source>
        <dbReference type="ARBA" id="ARBA00022703"/>
    </source>
</evidence>
<evidence type="ECO:0000256" key="3">
    <source>
        <dbReference type="ARBA" id="ARBA00010670"/>
    </source>
</evidence>
<evidence type="ECO:0000256" key="2">
    <source>
        <dbReference type="ARBA" id="ARBA00004496"/>
    </source>
</evidence>
<organism evidence="9 10">
    <name type="scientific">Erpetoichthys calabaricus</name>
    <name type="common">Rope fish</name>
    <name type="synonym">Calamoichthys calabaricus</name>
    <dbReference type="NCBI Taxonomy" id="27687"/>
    <lineage>
        <taxon>Eukaryota</taxon>
        <taxon>Metazoa</taxon>
        <taxon>Chordata</taxon>
        <taxon>Craniata</taxon>
        <taxon>Vertebrata</taxon>
        <taxon>Euteleostomi</taxon>
        <taxon>Actinopterygii</taxon>
        <taxon>Polypteriformes</taxon>
        <taxon>Polypteridae</taxon>
        <taxon>Erpetoichthys</taxon>
    </lineage>
</organism>
<comment type="subcellular location">
    <subcellularLocation>
        <location evidence="2">Cytoplasm</location>
    </subcellularLocation>
    <subcellularLocation>
        <location evidence="1">Mitochondrion</location>
    </subcellularLocation>
</comment>
<keyword evidence="10" id="KW-1185">Reference proteome</keyword>
<dbReference type="Gene3D" id="3.90.470.40">
    <property type="entry name" value="RTP801-like"/>
    <property type="match status" value="1"/>
</dbReference>
<dbReference type="Proteomes" id="UP000694620">
    <property type="component" value="Chromosome 2"/>
</dbReference>
<name>A0A8C4SZP2_ERPCA</name>
<comment type="similarity">
    <text evidence="3">Belongs to the DDIT4 family.</text>
</comment>
<evidence type="ECO:0000256" key="1">
    <source>
        <dbReference type="ARBA" id="ARBA00004173"/>
    </source>
</evidence>
<reference evidence="9" key="1">
    <citation type="submission" date="2021-06" db="EMBL/GenBank/DDBJ databases">
        <authorList>
            <consortium name="Wellcome Sanger Institute Data Sharing"/>
        </authorList>
    </citation>
    <scope>NUCLEOTIDE SEQUENCE [LARGE SCALE GENOMIC DNA]</scope>
</reference>
<evidence type="ECO:0000313" key="9">
    <source>
        <dbReference type="Ensembl" id="ENSECRP00000024631.1"/>
    </source>
</evidence>
<protein>
    <recommendedName>
        <fullName evidence="7">DNA damage-inducible transcript 4 protein</fullName>
    </recommendedName>
</protein>
<accession>A0A8C4SZP2</accession>